<protein>
    <recommendedName>
        <fullName evidence="1">YHYH domain-containing protein</fullName>
    </recommendedName>
</protein>
<proteinExistence type="predicted"/>
<dbReference type="InterPro" id="IPR025924">
    <property type="entry name" value="YHYH_dom"/>
</dbReference>
<feature type="non-terminal residue" evidence="2">
    <location>
        <position position="1"/>
    </location>
</feature>
<dbReference type="PANTHER" id="PTHR30289">
    <property type="entry name" value="UNCHARACTERIZED PROTEIN YBCL-RELATED"/>
    <property type="match status" value="1"/>
</dbReference>
<evidence type="ECO:0000313" key="2">
    <source>
        <dbReference type="EMBL" id="SVB56614.1"/>
    </source>
</evidence>
<gene>
    <name evidence="2" type="ORF">METZ01_LOCUS209468</name>
</gene>
<reference evidence="2" key="1">
    <citation type="submission" date="2018-05" db="EMBL/GenBank/DDBJ databases">
        <authorList>
            <person name="Lanie J.A."/>
            <person name="Ng W.-L."/>
            <person name="Kazmierczak K.M."/>
            <person name="Andrzejewski T.M."/>
            <person name="Davidsen T.M."/>
            <person name="Wayne K.J."/>
            <person name="Tettelin H."/>
            <person name="Glass J.I."/>
            <person name="Rusch D."/>
            <person name="Podicherti R."/>
            <person name="Tsui H.-C.T."/>
            <person name="Winkler M.E."/>
        </authorList>
    </citation>
    <scope>NUCLEOTIDE SEQUENCE</scope>
</reference>
<dbReference type="PANTHER" id="PTHR30289:SF8">
    <property type="entry name" value="YHYH DOMAIN-CONTAINING PROTEIN"/>
    <property type="match status" value="1"/>
</dbReference>
<feature type="domain" description="YHYH" evidence="1">
    <location>
        <begin position="40"/>
        <end position="141"/>
    </location>
</feature>
<dbReference type="AlphaFoldDB" id="A0A382F2L6"/>
<name>A0A382F2L6_9ZZZZ</name>
<accession>A0A382F2L6</accession>
<organism evidence="2">
    <name type="scientific">marine metagenome</name>
    <dbReference type="NCBI Taxonomy" id="408172"/>
    <lineage>
        <taxon>unclassified sequences</taxon>
        <taxon>metagenomes</taxon>
        <taxon>ecological metagenomes</taxon>
    </lineage>
</organism>
<dbReference type="EMBL" id="UINC01047390">
    <property type="protein sequence ID" value="SVB56614.1"/>
    <property type="molecule type" value="Genomic_DNA"/>
</dbReference>
<sequence length="195" mass="21279">PYFINTQWEDAMYIAYDGSNPFVTNFNLNPNRISELSIAFKIPAFPEQSTGNNPTSMGPIGVSLNGVPFYNQYAGGGSPLAQEINSFDQYNGHPAPLGPGQENNASGRYHYHMEPFWLTSNEGKAALIGFLLDGFPVYGPEENGQTIDSSDLDAYHGHFIATADFPDGMYHYHVTADDPYINGSGYYGSPGTVSN</sequence>
<feature type="domain" description="YHYH" evidence="1">
    <location>
        <begin position="144"/>
        <end position="182"/>
    </location>
</feature>
<dbReference type="Pfam" id="PF14240">
    <property type="entry name" value="YHYH"/>
    <property type="match status" value="2"/>
</dbReference>
<evidence type="ECO:0000259" key="1">
    <source>
        <dbReference type="Pfam" id="PF14240"/>
    </source>
</evidence>